<proteinExistence type="predicted"/>
<dbReference type="AlphaFoldDB" id="A0A238VUN5"/>
<protein>
    <recommendedName>
        <fullName evidence="5">DUF4013 domain-containing protein</fullName>
    </recommendedName>
</protein>
<feature type="transmembrane region" description="Helical" evidence="2">
    <location>
        <begin position="160"/>
        <end position="192"/>
    </location>
</feature>
<feature type="transmembrane region" description="Helical" evidence="2">
    <location>
        <begin position="101"/>
        <end position="121"/>
    </location>
</feature>
<dbReference type="EMBL" id="FZNQ01000004">
    <property type="protein sequence ID" value="SNR37523.1"/>
    <property type="molecule type" value="Genomic_DNA"/>
</dbReference>
<dbReference type="InterPro" id="IPR025098">
    <property type="entry name" value="DUF4013"/>
</dbReference>
<organism evidence="3 4">
    <name type="scientific">Halorubrum vacuolatum</name>
    <name type="common">Natronobacterium vacuolatum</name>
    <dbReference type="NCBI Taxonomy" id="63740"/>
    <lineage>
        <taxon>Archaea</taxon>
        <taxon>Methanobacteriati</taxon>
        <taxon>Methanobacteriota</taxon>
        <taxon>Stenosarchaea group</taxon>
        <taxon>Halobacteria</taxon>
        <taxon>Halobacteriales</taxon>
        <taxon>Haloferacaceae</taxon>
        <taxon>Halorubrum</taxon>
    </lineage>
</organism>
<feature type="transmembrane region" description="Helical" evidence="2">
    <location>
        <begin position="12"/>
        <end position="32"/>
    </location>
</feature>
<evidence type="ECO:0000313" key="4">
    <source>
        <dbReference type="Proteomes" id="UP000198397"/>
    </source>
</evidence>
<feature type="transmembrane region" description="Helical" evidence="2">
    <location>
        <begin position="239"/>
        <end position="257"/>
    </location>
</feature>
<feature type="compositionally biased region" description="Gly residues" evidence="1">
    <location>
        <begin position="352"/>
        <end position="362"/>
    </location>
</feature>
<sequence>MLREALSTPFRTADAPGVAIVGTVLTLCSWIIVPIWLLVSVLVPVFLFLAPVALAPALITRGYFLRVVREGVHDGNAAGAPSFVRWGTLYRDGVRSVCLTVWYLLPVIIVVGVVVAIGLLADAGRIDSVIVDPAPVDLDPIAETTVGEGTPVGEESALSVIAGLLSGVAGVAVLGYLVFFVYVRPAALAVLAETGRLRDAIRPRRAVRVAASGEYAVAWLLALATALVGYALATPFVPLLVGITFVFTIRVAVHALYGRGAGAMRAGSDAGAHPDPPTVQPDLPASQPVADDAIDRSVETPVSSIEATDGGGPHDEASPGPDRDVSSPVTARTRRSAAEAPPAVQVGRTVGPVGGARAGGDSAGHDDRGGDKTSSEKPDDGESAFQWGPPVEQRDPTVEER</sequence>
<feature type="compositionally biased region" description="Basic and acidic residues" evidence="1">
    <location>
        <begin position="312"/>
        <end position="325"/>
    </location>
</feature>
<feature type="compositionally biased region" description="Basic and acidic residues" evidence="1">
    <location>
        <begin position="363"/>
        <end position="380"/>
    </location>
</feature>
<feature type="transmembrane region" description="Helical" evidence="2">
    <location>
        <begin position="213"/>
        <end position="233"/>
    </location>
</feature>
<evidence type="ECO:0008006" key="5">
    <source>
        <dbReference type="Google" id="ProtNLM"/>
    </source>
</evidence>
<keyword evidence="2" id="KW-0472">Membrane</keyword>
<dbReference type="Proteomes" id="UP000198397">
    <property type="component" value="Unassembled WGS sequence"/>
</dbReference>
<dbReference type="Pfam" id="PF13197">
    <property type="entry name" value="DUF4013"/>
    <property type="match status" value="2"/>
</dbReference>
<dbReference type="RefSeq" id="WP_179213591.1">
    <property type="nucleotide sequence ID" value="NZ_FZNQ01000004.1"/>
</dbReference>
<reference evidence="3 4" key="1">
    <citation type="submission" date="2017-06" db="EMBL/GenBank/DDBJ databases">
        <authorList>
            <person name="Kim H.J."/>
            <person name="Triplett B.A."/>
        </authorList>
    </citation>
    <scope>NUCLEOTIDE SEQUENCE [LARGE SCALE GENOMIC DNA]</scope>
    <source>
        <strain evidence="3 4">DSM 8800</strain>
    </source>
</reference>
<evidence type="ECO:0000256" key="1">
    <source>
        <dbReference type="SAM" id="MobiDB-lite"/>
    </source>
</evidence>
<evidence type="ECO:0000256" key="2">
    <source>
        <dbReference type="SAM" id="Phobius"/>
    </source>
</evidence>
<name>A0A238VUN5_HALVU</name>
<keyword evidence="4" id="KW-1185">Reference proteome</keyword>
<accession>A0A238VUN5</accession>
<evidence type="ECO:0000313" key="3">
    <source>
        <dbReference type="EMBL" id="SNR37523.1"/>
    </source>
</evidence>
<keyword evidence="2" id="KW-1133">Transmembrane helix</keyword>
<keyword evidence="2" id="KW-0812">Transmembrane</keyword>
<gene>
    <name evidence="3" type="ORF">SAMN06264855_10449</name>
</gene>
<feature type="region of interest" description="Disordered" evidence="1">
    <location>
        <begin position="265"/>
        <end position="288"/>
    </location>
</feature>
<feature type="region of interest" description="Disordered" evidence="1">
    <location>
        <begin position="300"/>
        <end position="401"/>
    </location>
</feature>
<feature type="compositionally biased region" description="Basic and acidic residues" evidence="1">
    <location>
        <begin position="392"/>
        <end position="401"/>
    </location>
</feature>
<dbReference type="OrthoDB" id="331635at2157"/>
<feature type="transmembrane region" description="Helical" evidence="2">
    <location>
        <begin position="38"/>
        <end position="59"/>
    </location>
</feature>